<dbReference type="EMBL" id="LSSN01005545">
    <property type="protein sequence ID" value="OMJ09189.1"/>
    <property type="molecule type" value="Genomic_DNA"/>
</dbReference>
<dbReference type="AlphaFoldDB" id="A0A1R1X3J4"/>
<gene>
    <name evidence="3" type="ORF">AYI70_g11065</name>
    <name evidence="5" type="ORF">AYI70_g1176</name>
    <name evidence="4" type="ORF">AYI70_g9692</name>
</gene>
<organism evidence="3 6">
    <name type="scientific">Smittium culicis</name>
    <dbReference type="NCBI Taxonomy" id="133412"/>
    <lineage>
        <taxon>Eukaryota</taxon>
        <taxon>Fungi</taxon>
        <taxon>Fungi incertae sedis</taxon>
        <taxon>Zoopagomycota</taxon>
        <taxon>Kickxellomycotina</taxon>
        <taxon>Harpellomycetes</taxon>
        <taxon>Harpellales</taxon>
        <taxon>Legeriomycetaceae</taxon>
        <taxon>Smittium</taxon>
    </lineage>
</organism>
<dbReference type="EMBL" id="LSSN01004452">
    <property type="protein sequence ID" value="OMJ11491.1"/>
    <property type="molecule type" value="Genomic_DNA"/>
</dbReference>
<dbReference type="PROSITE" id="PS51532">
    <property type="entry name" value="PITH"/>
    <property type="match status" value="1"/>
</dbReference>
<dbReference type="Proteomes" id="UP000187283">
    <property type="component" value="Unassembled WGS sequence"/>
</dbReference>
<comment type="caution">
    <text evidence="3">The sequence shown here is derived from an EMBL/GenBank/DDBJ whole genome shotgun (WGS) entry which is preliminary data.</text>
</comment>
<dbReference type="Pfam" id="PF06201">
    <property type="entry name" value="PITH"/>
    <property type="match status" value="1"/>
</dbReference>
<sequence>MQKVDSFSGADPKKLVETIVKLSSGEASSSKPLEAEFPSCPGHVNLNQFLIKKQLECLNYSEKCDPQNILNTGESFLSSDVDEQLLFNYHFSQPVKIYAIKFIPTKGFAFSQFLFFSDAESMNPTDSTELTEEFYKSGGIFKVKFVRFQNINNISIFIEDNIGDGDVTSLQNITFIGTATQQSDFSVVTAKE</sequence>
<accession>A0A1R1X3J4</accession>
<keyword evidence="1" id="KW-1015">Disulfide bond</keyword>
<evidence type="ECO:0000259" key="2">
    <source>
        <dbReference type="PROSITE" id="PS51532"/>
    </source>
</evidence>
<reference evidence="3 6" key="1">
    <citation type="submission" date="2017-01" db="EMBL/GenBank/DDBJ databases">
        <authorList>
            <person name="Mah S.A."/>
            <person name="Swanson W.J."/>
            <person name="Moy G.W."/>
            <person name="Vacquier V.D."/>
        </authorList>
    </citation>
    <scope>NUCLEOTIDE SEQUENCE [LARGE SCALE GENOMIC DNA]</scope>
    <source>
        <strain evidence="3 6">GSMNP</strain>
    </source>
</reference>
<dbReference type="OrthoDB" id="10263751at2759"/>
<dbReference type="PANTHER" id="PTHR46115">
    <property type="entry name" value="THIOREDOXIN-LIKE PROTEIN 1"/>
    <property type="match status" value="1"/>
</dbReference>
<evidence type="ECO:0000313" key="3">
    <source>
        <dbReference type="EMBL" id="OMJ09189.1"/>
    </source>
</evidence>
<name>A0A1R1X3J4_9FUNG</name>
<dbReference type="SUPFAM" id="SSF49785">
    <property type="entry name" value="Galactose-binding domain-like"/>
    <property type="match status" value="1"/>
</dbReference>
<keyword evidence="6" id="KW-1185">Reference proteome</keyword>
<evidence type="ECO:0000313" key="4">
    <source>
        <dbReference type="EMBL" id="OMJ11491.1"/>
    </source>
</evidence>
<proteinExistence type="predicted"/>
<dbReference type="Gene3D" id="2.60.120.470">
    <property type="entry name" value="PITH domain"/>
    <property type="match status" value="1"/>
</dbReference>
<feature type="domain" description="PITH" evidence="2">
    <location>
        <begin position="35"/>
        <end position="192"/>
    </location>
</feature>
<evidence type="ECO:0000256" key="1">
    <source>
        <dbReference type="ARBA" id="ARBA00023157"/>
    </source>
</evidence>
<dbReference type="InterPro" id="IPR037047">
    <property type="entry name" value="PITH_dom_sf"/>
</dbReference>
<dbReference type="GO" id="GO:0005737">
    <property type="term" value="C:cytoplasm"/>
    <property type="evidence" value="ECO:0007669"/>
    <property type="project" value="UniProtKB-ARBA"/>
</dbReference>
<dbReference type="InterPro" id="IPR010400">
    <property type="entry name" value="PITH_dom"/>
</dbReference>
<dbReference type="STRING" id="133412.A0A1R1X3J4"/>
<dbReference type="EMBL" id="LSSN01000237">
    <property type="protein sequence ID" value="OMJ25045.1"/>
    <property type="molecule type" value="Genomic_DNA"/>
</dbReference>
<protein>
    <submittedName>
        <fullName evidence="3">Thioredoxin-like protein 1</fullName>
    </submittedName>
</protein>
<evidence type="ECO:0000313" key="6">
    <source>
        <dbReference type="Proteomes" id="UP000187283"/>
    </source>
</evidence>
<evidence type="ECO:0000313" key="5">
    <source>
        <dbReference type="EMBL" id="OMJ25045.1"/>
    </source>
</evidence>
<dbReference type="InterPro" id="IPR008979">
    <property type="entry name" value="Galactose-bd-like_sf"/>
</dbReference>